<dbReference type="InterPro" id="IPR034330">
    <property type="entry name" value="GST_Zeta_C"/>
</dbReference>
<protein>
    <submittedName>
        <fullName evidence="4">Maleylpyruvate isomerase</fullName>
        <ecNumber evidence="4">5.2.1.4</ecNumber>
    </submittedName>
</protein>
<dbReference type="AlphaFoldDB" id="A0A165VT36"/>
<dbReference type="SUPFAM" id="SSF52833">
    <property type="entry name" value="Thioredoxin-like"/>
    <property type="match status" value="1"/>
</dbReference>
<dbReference type="InterPro" id="IPR004045">
    <property type="entry name" value="Glutathione_S-Trfase_N"/>
</dbReference>
<dbReference type="Gene3D" id="1.20.1050.10">
    <property type="match status" value="1"/>
</dbReference>
<comment type="similarity">
    <text evidence="1">Belongs to the GST superfamily. Zeta family.</text>
</comment>
<sequence length="211" mass="23398">MSNITLYDYWRSSASYRVRIALNLKSLSYESVTVNLLKGDQKGGENLKRNPQGFVPSLDIDGDMLTQSLAIIEYLDELHPTPALMPATARERARVRILSHAIAMDIHPVCNLGIVQRIVELSGGDESVKVCWMREFISKGLNAFEELLADGQSGKFCHGDQVSMADLCLVPQVYNSDRWGADRSHLTRINAICAETEKLAAFKDAAPSQDV</sequence>
<reference evidence="4 5" key="1">
    <citation type="journal article" date="2016" name="Front. Microbiol.">
        <title>Comparative Genomic Analysis Reveals a Diverse Repertoire of Genes Involved in Prokaryote-Eukaryote Interactions within the Pseudovibrio Genus.</title>
        <authorList>
            <person name="Romano S."/>
            <person name="Fernandez-Guerra A."/>
            <person name="Reen F.J."/>
            <person name="Glockner F.O."/>
            <person name="Crowley S.P."/>
            <person name="O'Sullivan O."/>
            <person name="Cotter P.D."/>
            <person name="Adams C."/>
            <person name="Dobson A.D."/>
            <person name="O'Gara F."/>
        </authorList>
    </citation>
    <scope>NUCLEOTIDE SEQUENCE [LARGE SCALE GENOMIC DNA]</scope>
    <source>
        <strain evidence="4 5">Ad2</strain>
    </source>
</reference>
<evidence type="ECO:0000259" key="3">
    <source>
        <dbReference type="PROSITE" id="PS50405"/>
    </source>
</evidence>
<proteinExistence type="inferred from homology"/>
<dbReference type="GO" id="GO:0004364">
    <property type="term" value="F:glutathione transferase activity"/>
    <property type="evidence" value="ECO:0007669"/>
    <property type="project" value="TreeGrafter"/>
</dbReference>
<dbReference type="InterPro" id="IPR036249">
    <property type="entry name" value="Thioredoxin-like_sf"/>
</dbReference>
<dbReference type="PROSITE" id="PS50404">
    <property type="entry name" value="GST_NTER"/>
    <property type="match status" value="1"/>
</dbReference>
<feature type="domain" description="GST N-terminal" evidence="2">
    <location>
        <begin position="2"/>
        <end position="83"/>
    </location>
</feature>
<dbReference type="NCBIfam" id="TIGR01262">
    <property type="entry name" value="maiA"/>
    <property type="match status" value="1"/>
</dbReference>
<dbReference type="Gene3D" id="3.40.30.10">
    <property type="entry name" value="Glutaredoxin"/>
    <property type="match status" value="1"/>
</dbReference>
<dbReference type="SFLD" id="SFLDG00358">
    <property type="entry name" value="Main_(cytGST)"/>
    <property type="match status" value="1"/>
</dbReference>
<keyword evidence="4" id="KW-0413">Isomerase</keyword>
<dbReference type="EC" id="5.2.1.4" evidence="4"/>
<dbReference type="PANTHER" id="PTHR42673:SF4">
    <property type="entry name" value="MALEYLACETOACETATE ISOMERASE"/>
    <property type="match status" value="1"/>
</dbReference>
<dbReference type="SFLD" id="SFLDS00019">
    <property type="entry name" value="Glutathione_Transferase_(cytos"/>
    <property type="match status" value="1"/>
</dbReference>
<dbReference type="GO" id="GO:0050077">
    <property type="term" value="F:maleylpyruvate isomerase activity"/>
    <property type="evidence" value="ECO:0007669"/>
    <property type="project" value="UniProtKB-EC"/>
</dbReference>
<dbReference type="Proteomes" id="UP000076577">
    <property type="component" value="Unassembled WGS sequence"/>
</dbReference>
<keyword evidence="5" id="KW-1185">Reference proteome</keyword>
<evidence type="ECO:0000256" key="1">
    <source>
        <dbReference type="ARBA" id="ARBA00010007"/>
    </source>
</evidence>
<dbReference type="InterPro" id="IPR034333">
    <property type="entry name" value="GST_Zeta_N"/>
</dbReference>
<dbReference type="PANTHER" id="PTHR42673">
    <property type="entry name" value="MALEYLACETOACETATE ISOMERASE"/>
    <property type="match status" value="1"/>
</dbReference>
<dbReference type="GO" id="GO:0005737">
    <property type="term" value="C:cytoplasm"/>
    <property type="evidence" value="ECO:0007669"/>
    <property type="project" value="InterPro"/>
</dbReference>
<evidence type="ECO:0000259" key="2">
    <source>
        <dbReference type="PROSITE" id="PS50404"/>
    </source>
</evidence>
<dbReference type="InterPro" id="IPR010987">
    <property type="entry name" value="Glutathione-S-Trfase_C-like"/>
</dbReference>
<accession>A0A165VT36</accession>
<feature type="domain" description="GST C-terminal" evidence="3">
    <location>
        <begin position="88"/>
        <end position="211"/>
    </location>
</feature>
<dbReference type="InterPro" id="IPR005955">
    <property type="entry name" value="GST_Zeta"/>
</dbReference>
<dbReference type="Pfam" id="PF13417">
    <property type="entry name" value="GST_N_3"/>
    <property type="match status" value="1"/>
</dbReference>
<dbReference type="InterPro" id="IPR040079">
    <property type="entry name" value="Glutathione_S-Trfase"/>
</dbReference>
<dbReference type="RefSeq" id="WP_068009201.1">
    <property type="nucleotide sequence ID" value="NZ_FOFM01000012.1"/>
</dbReference>
<dbReference type="PATRIC" id="fig|989403.3.peg.3958"/>
<comment type="caution">
    <text evidence="4">The sequence shown here is derived from an EMBL/GenBank/DDBJ whole genome shotgun (WGS) entry which is preliminary data.</text>
</comment>
<gene>
    <name evidence="4" type="primary">nagL</name>
    <name evidence="4" type="ORF">PsAD2_03660</name>
</gene>
<keyword evidence="4" id="KW-0670">Pyruvate</keyword>
<dbReference type="InterPro" id="IPR036282">
    <property type="entry name" value="Glutathione-S-Trfase_C_sf"/>
</dbReference>
<dbReference type="InterPro" id="IPR004046">
    <property type="entry name" value="GST_C"/>
</dbReference>
<dbReference type="PROSITE" id="PS50405">
    <property type="entry name" value="GST_CTER"/>
    <property type="match status" value="1"/>
</dbReference>
<dbReference type="CDD" id="cd03191">
    <property type="entry name" value="GST_C_Zeta"/>
    <property type="match status" value="1"/>
</dbReference>
<dbReference type="CDD" id="cd03042">
    <property type="entry name" value="GST_N_Zeta"/>
    <property type="match status" value="1"/>
</dbReference>
<dbReference type="EMBL" id="LMCB01000074">
    <property type="protein sequence ID" value="KZL15404.1"/>
    <property type="molecule type" value="Genomic_DNA"/>
</dbReference>
<dbReference type="Pfam" id="PF14497">
    <property type="entry name" value="GST_C_3"/>
    <property type="match status" value="1"/>
</dbReference>
<organism evidence="4 5">
    <name type="scientific">Pseudovibrio axinellae</name>
    <dbReference type="NCBI Taxonomy" id="989403"/>
    <lineage>
        <taxon>Bacteria</taxon>
        <taxon>Pseudomonadati</taxon>
        <taxon>Pseudomonadota</taxon>
        <taxon>Alphaproteobacteria</taxon>
        <taxon>Hyphomicrobiales</taxon>
        <taxon>Stappiaceae</taxon>
        <taxon>Pseudovibrio</taxon>
    </lineage>
</organism>
<dbReference type="STRING" id="989403.SAMN05421798_11257"/>
<name>A0A165VT36_9HYPH</name>
<dbReference type="GO" id="GO:0006749">
    <property type="term" value="P:glutathione metabolic process"/>
    <property type="evidence" value="ECO:0007669"/>
    <property type="project" value="TreeGrafter"/>
</dbReference>
<dbReference type="GO" id="GO:0016034">
    <property type="term" value="F:maleylacetoacetate isomerase activity"/>
    <property type="evidence" value="ECO:0007669"/>
    <property type="project" value="TreeGrafter"/>
</dbReference>
<evidence type="ECO:0000313" key="4">
    <source>
        <dbReference type="EMBL" id="KZL15404.1"/>
    </source>
</evidence>
<dbReference type="GO" id="GO:0006559">
    <property type="term" value="P:L-phenylalanine catabolic process"/>
    <property type="evidence" value="ECO:0007669"/>
    <property type="project" value="TreeGrafter"/>
</dbReference>
<dbReference type="OrthoDB" id="509852at2"/>
<evidence type="ECO:0000313" key="5">
    <source>
        <dbReference type="Proteomes" id="UP000076577"/>
    </source>
</evidence>
<dbReference type="SUPFAM" id="SSF47616">
    <property type="entry name" value="GST C-terminal domain-like"/>
    <property type="match status" value="1"/>
</dbReference>